<sequence length="111" mass="13284">MDIDGEHRYVLVGVDYFTRRLWCSRLKLKETSEITKVLQRWIKENGFPEEYVTDNGKEFVRNEFVNWCSRNEIKHRKVGLKAHRSNGRIERCIRTIREAVVKQCKGTLDKK</sequence>
<dbReference type="PANTHER" id="PTHR37984">
    <property type="entry name" value="PROTEIN CBG26694"/>
    <property type="match status" value="1"/>
</dbReference>
<dbReference type="OrthoDB" id="2195216at2759"/>
<keyword evidence="3" id="KW-1185">Reference proteome</keyword>
<organism evidence="2 3">
    <name type="scientific">Nosema granulosis</name>
    <dbReference type="NCBI Taxonomy" id="83296"/>
    <lineage>
        <taxon>Eukaryota</taxon>
        <taxon>Fungi</taxon>
        <taxon>Fungi incertae sedis</taxon>
        <taxon>Microsporidia</taxon>
        <taxon>Nosematidae</taxon>
        <taxon>Nosema</taxon>
    </lineage>
</organism>
<feature type="domain" description="Integrase catalytic" evidence="1">
    <location>
        <begin position="1"/>
        <end position="111"/>
    </location>
</feature>
<evidence type="ECO:0000259" key="1">
    <source>
        <dbReference type="PROSITE" id="PS50994"/>
    </source>
</evidence>
<dbReference type="Pfam" id="PF00665">
    <property type="entry name" value="rve"/>
    <property type="match status" value="1"/>
</dbReference>
<dbReference type="InterPro" id="IPR036397">
    <property type="entry name" value="RNaseH_sf"/>
</dbReference>
<dbReference type="GO" id="GO:0015074">
    <property type="term" value="P:DNA integration"/>
    <property type="evidence" value="ECO:0007669"/>
    <property type="project" value="InterPro"/>
</dbReference>
<protein>
    <recommendedName>
        <fullName evidence="1">Integrase catalytic domain-containing protein</fullName>
    </recommendedName>
</protein>
<name>A0A9P6GZH3_9MICR</name>
<dbReference type="PROSITE" id="PS50994">
    <property type="entry name" value="INTEGRASE"/>
    <property type="match status" value="1"/>
</dbReference>
<evidence type="ECO:0000313" key="3">
    <source>
        <dbReference type="Proteomes" id="UP000740883"/>
    </source>
</evidence>
<comment type="caution">
    <text evidence="2">The sequence shown here is derived from an EMBL/GenBank/DDBJ whole genome shotgun (WGS) entry which is preliminary data.</text>
</comment>
<evidence type="ECO:0000313" key="2">
    <source>
        <dbReference type="EMBL" id="KAF9763577.1"/>
    </source>
</evidence>
<dbReference type="SUPFAM" id="SSF53098">
    <property type="entry name" value="Ribonuclease H-like"/>
    <property type="match status" value="1"/>
</dbReference>
<dbReference type="GO" id="GO:0003676">
    <property type="term" value="F:nucleic acid binding"/>
    <property type="evidence" value="ECO:0007669"/>
    <property type="project" value="InterPro"/>
</dbReference>
<reference evidence="2 3" key="1">
    <citation type="journal article" date="2020" name="Genome Biol. Evol.">
        <title>Comparative genomics of strictly vertically transmitted, feminizing microsporidia endosymbionts of amphipod crustaceans.</title>
        <authorList>
            <person name="Cormier A."/>
            <person name="Chebbi M.A."/>
            <person name="Giraud I."/>
            <person name="Wattier R."/>
            <person name="Teixeira M."/>
            <person name="Gilbert C."/>
            <person name="Rigaud T."/>
            <person name="Cordaux R."/>
        </authorList>
    </citation>
    <scope>NUCLEOTIDE SEQUENCE [LARGE SCALE GENOMIC DNA]</scope>
    <source>
        <strain evidence="2 3">Ou3-Ou53</strain>
    </source>
</reference>
<dbReference type="Proteomes" id="UP000740883">
    <property type="component" value="Unassembled WGS sequence"/>
</dbReference>
<gene>
    <name evidence="2" type="ORF">NGRA_1195</name>
</gene>
<accession>A0A9P6GZH3</accession>
<dbReference type="InterPro" id="IPR012337">
    <property type="entry name" value="RNaseH-like_sf"/>
</dbReference>
<dbReference type="PANTHER" id="PTHR37984:SF5">
    <property type="entry name" value="PROTEIN NYNRIN-LIKE"/>
    <property type="match status" value="1"/>
</dbReference>
<dbReference type="GO" id="GO:0005634">
    <property type="term" value="C:nucleus"/>
    <property type="evidence" value="ECO:0007669"/>
    <property type="project" value="UniProtKB-ARBA"/>
</dbReference>
<dbReference type="InterPro" id="IPR001584">
    <property type="entry name" value="Integrase_cat-core"/>
</dbReference>
<dbReference type="AlphaFoldDB" id="A0A9P6GZH3"/>
<dbReference type="Gene3D" id="3.30.420.10">
    <property type="entry name" value="Ribonuclease H-like superfamily/Ribonuclease H"/>
    <property type="match status" value="1"/>
</dbReference>
<dbReference type="InterPro" id="IPR050951">
    <property type="entry name" value="Retrovirus_Pol_polyprotein"/>
</dbReference>
<proteinExistence type="predicted"/>
<dbReference type="EMBL" id="SBJO01000068">
    <property type="protein sequence ID" value="KAF9763577.1"/>
    <property type="molecule type" value="Genomic_DNA"/>
</dbReference>